<gene>
    <name evidence="1" type="ORF">MPPM_3880</name>
</gene>
<sequence>MYRVSSDGPGGTVISLHETASDTMLAIYDLRDARTNEFTITDAAGSEMTETQLAMLVLVERMQPGRS</sequence>
<organism evidence="1 2">
    <name type="scientific">Methylorubrum populi</name>
    <dbReference type="NCBI Taxonomy" id="223967"/>
    <lineage>
        <taxon>Bacteria</taxon>
        <taxon>Pseudomonadati</taxon>
        <taxon>Pseudomonadota</taxon>
        <taxon>Alphaproteobacteria</taxon>
        <taxon>Hyphomicrobiales</taxon>
        <taxon>Methylobacteriaceae</taxon>
        <taxon>Methylorubrum</taxon>
    </lineage>
</organism>
<dbReference type="AlphaFoldDB" id="A0A160PI41"/>
<evidence type="ECO:0000313" key="1">
    <source>
        <dbReference type="EMBL" id="BAU92485.1"/>
    </source>
</evidence>
<dbReference type="EMBL" id="AP014809">
    <property type="protein sequence ID" value="BAU92485.1"/>
    <property type="molecule type" value="Genomic_DNA"/>
</dbReference>
<protein>
    <submittedName>
        <fullName evidence="1">Uncharacterized protein</fullName>
    </submittedName>
</protein>
<reference evidence="1 2" key="1">
    <citation type="journal article" date="2016" name="Genome Announc.">
        <title>Complete Genome Sequence of Methylobacterium populi P-1M, Isolated from Pink-Pigmented Household Biofilm.</title>
        <authorList>
            <person name="Morohoshi T."/>
            <person name="Ikeda T."/>
        </authorList>
    </citation>
    <scope>NUCLEOTIDE SEQUENCE [LARGE SCALE GENOMIC DNA]</scope>
    <source>
        <strain evidence="1 2">P-1M</strain>
    </source>
</reference>
<evidence type="ECO:0000313" key="2">
    <source>
        <dbReference type="Proteomes" id="UP000218288"/>
    </source>
</evidence>
<proteinExistence type="predicted"/>
<dbReference type="Proteomes" id="UP000218288">
    <property type="component" value="Chromosome"/>
</dbReference>
<name>A0A160PI41_9HYPH</name>
<accession>A0A160PI41</accession>